<comment type="similarity">
    <text evidence="2">Belongs to the metallo-dependent hydrolases superfamily. Hydantoinase/dihydropyrimidinase family.</text>
</comment>
<proteinExistence type="inferred from homology"/>
<sequence>MKGDPMYDMAIIGGSVVTQDGVMRTDVGIKDGTIVSVGTPLAPSNVTGRVIDATGKLVLPGVIDAHVHCRTWTDHADAIGDSHRSAAYGGVTTAITQIRAPVEMAPSAAIEHFIEEGERTSLIDFGLHTILRPEHDAATEVPKVMSLGSPSVKFFMSYKDTGIMTPDATLLRNLRVVAENGGLAMVHAEDGEILSNLIEHAQATGRTRLEDFAWTHPASAEDLGVHKALAYAKATNCPLYILHMTTAGGVELLREAAAAGQPVFGETCPKYLSLTNDDLLRVGAQAKVGPPLRTDDDREQLWDALKTGTLSVVASDHAPRVRARMGQVDDVFAEPYGAPGTETMLPVIFDELVVRRGGDVSLLAEILSTNPARIYGLYPKKGVIAPGSDADLILVDPGRREVISAATQHSTATYSLYEGREVTGWPVLSTVRGRVVLEDGELKQQPGFGRYQRRDTAGLMR</sequence>
<dbReference type="Gene3D" id="3.20.20.140">
    <property type="entry name" value="Metal-dependent hydrolases"/>
    <property type="match status" value="1"/>
</dbReference>
<evidence type="ECO:0000259" key="3">
    <source>
        <dbReference type="Pfam" id="PF01979"/>
    </source>
</evidence>
<dbReference type="InterPro" id="IPR032466">
    <property type="entry name" value="Metal_Hydrolase"/>
</dbReference>
<dbReference type="SUPFAM" id="SSF51338">
    <property type="entry name" value="Composite domain of metallo-dependent hydrolases"/>
    <property type="match status" value="1"/>
</dbReference>
<protein>
    <recommendedName>
        <fullName evidence="3">Amidohydrolase-related domain-containing protein</fullName>
    </recommendedName>
</protein>
<accession>A0A4U0SPY4</accession>
<reference evidence="4 5" key="1">
    <citation type="submission" date="2019-04" db="EMBL/GenBank/DDBJ databases">
        <title>Streptomyces oryziradicis sp. nov., a novel actinomycete isolated from rhizosphere soil of rice (Oryza sativa L.).</title>
        <authorList>
            <person name="Li C."/>
        </authorList>
    </citation>
    <scope>NUCLEOTIDE SEQUENCE [LARGE SCALE GENOMIC DNA]</scope>
    <source>
        <strain evidence="4 5">NEAU-C40</strain>
    </source>
</reference>
<dbReference type="GO" id="GO:0016812">
    <property type="term" value="F:hydrolase activity, acting on carbon-nitrogen (but not peptide) bonds, in cyclic amides"/>
    <property type="evidence" value="ECO:0007669"/>
    <property type="project" value="TreeGrafter"/>
</dbReference>
<dbReference type="AlphaFoldDB" id="A0A4U0SPY4"/>
<dbReference type="Pfam" id="PF01979">
    <property type="entry name" value="Amidohydro_1"/>
    <property type="match status" value="1"/>
</dbReference>
<feature type="domain" description="Amidohydrolase-related" evidence="3">
    <location>
        <begin position="57"/>
        <end position="435"/>
    </location>
</feature>
<organism evidence="4 5">
    <name type="scientific">Actinacidiphila oryziradicis</name>
    <dbReference type="NCBI Taxonomy" id="2571141"/>
    <lineage>
        <taxon>Bacteria</taxon>
        <taxon>Bacillati</taxon>
        <taxon>Actinomycetota</taxon>
        <taxon>Actinomycetes</taxon>
        <taxon>Kitasatosporales</taxon>
        <taxon>Streptomycetaceae</taxon>
        <taxon>Actinacidiphila</taxon>
    </lineage>
</organism>
<dbReference type="OrthoDB" id="9803027at2"/>
<dbReference type="EMBL" id="SUMC01000015">
    <property type="protein sequence ID" value="TKA10287.1"/>
    <property type="molecule type" value="Genomic_DNA"/>
</dbReference>
<name>A0A4U0SPY4_9ACTN</name>
<evidence type="ECO:0000256" key="1">
    <source>
        <dbReference type="ARBA" id="ARBA00001947"/>
    </source>
</evidence>
<comment type="cofactor">
    <cofactor evidence="1">
        <name>Zn(2+)</name>
        <dbReference type="ChEBI" id="CHEBI:29105"/>
    </cofactor>
</comment>
<evidence type="ECO:0000256" key="2">
    <source>
        <dbReference type="ARBA" id="ARBA00008829"/>
    </source>
</evidence>
<dbReference type="GO" id="GO:0005829">
    <property type="term" value="C:cytosol"/>
    <property type="evidence" value="ECO:0007669"/>
    <property type="project" value="TreeGrafter"/>
</dbReference>
<dbReference type="Proteomes" id="UP000305778">
    <property type="component" value="Unassembled WGS sequence"/>
</dbReference>
<dbReference type="FunFam" id="3.20.20.140:FF:000174">
    <property type="entry name" value="Dihydropyrimidinase-related protein 2"/>
    <property type="match status" value="1"/>
</dbReference>
<dbReference type="PANTHER" id="PTHR11647">
    <property type="entry name" value="HYDRANTOINASE/DIHYDROPYRIMIDINASE FAMILY MEMBER"/>
    <property type="match status" value="1"/>
</dbReference>
<dbReference type="InterPro" id="IPR006680">
    <property type="entry name" value="Amidohydro-rel"/>
</dbReference>
<keyword evidence="5" id="KW-1185">Reference proteome</keyword>
<dbReference type="SUPFAM" id="SSF51556">
    <property type="entry name" value="Metallo-dependent hydrolases"/>
    <property type="match status" value="1"/>
</dbReference>
<dbReference type="PANTHER" id="PTHR11647:SF1">
    <property type="entry name" value="COLLAPSIN RESPONSE MEDIATOR PROTEIN"/>
    <property type="match status" value="1"/>
</dbReference>
<evidence type="ECO:0000313" key="5">
    <source>
        <dbReference type="Proteomes" id="UP000305778"/>
    </source>
</evidence>
<gene>
    <name evidence="4" type="ORF">FCI23_17680</name>
</gene>
<dbReference type="InterPro" id="IPR050378">
    <property type="entry name" value="Metallo-dep_Hydrolases_sf"/>
</dbReference>
<evidence type="ECO:0000313" key="4">
    <source>
        <dbReference type="EMBL" id="TKA10287.1"/>
    </source>
</evidence>
<dbReference type="Gene3D" id="2.30.40.10">
    <property type="entry name" value="Urease, subunit C, domain 1"/>
    <property type="match status" value="1"/>
</dbReference>
<comment type="caution">
    <text evidence="4">The sequence shown here is derived from an EMBL/GenBank/DDBJ whole genome shotgun (WGS) entry which is preliminary data.</text>
</comment>
<dbReference type="InterPro" id="IPR011059">
    <property type="entry name" value="Metal-dep_hydrolase_composite"/>
</dbReference>